<sequence>MYFQSTLIVLCSLASVAFAAMSQGDLNFTRDYIVAYSPTLYNRTEDFCHAFRAVCVEIAGSKNEHHQLDCVFSQKGPRIHAFCGGITKNPTGGWTRGQPVFDHTPEAAKEINATIKGQPMGKTACLKFKKKHSPIVC</sequence>
<keyword evidence="1" id="KW-0732">Signal</keyword>
<evidence type="ECO:0000313" key="2">
    <source>
        <dbReference type="EMBL" id="SDA01490.1"/>
    </source>
</evidence>
<protein>
    <submittedName>
        <fullName evidence="2">BZ3500_MvSof-1268-A1-R1_Chr10-1g02718 protein</fullName>
    </submittedName>
</protein>
<organism evidence="2 3">
    <name type="scientific">Microbotryum saponariae</name>
    <dbReference type="NCBI Taxonomy" id="289078"/>
    <lineage>
        <taxon>Eukaryota</taxon>
        <taxon>Fungi</taxon>
        <taxon>Dikarya</taxon>
        <taxon>Basidiomycota</taxon>
        <taxon>Pucciniomycotina</taxon>
        <taxon>Microbotryomycetes</taxon>
        <taxon>Microbotryales</taxon>
        <taxon>Microbotryaceae</taxon>
        <taxon>Microbotryum</taxon>
    </lineage>
</organism>
<proteinExistence type="predicted"/>
<name>A0A2X0NKU6_9BASI</name>
<dbReference type="Proteomes" id="UP000249723">
    <property type="component" value="Unassembled WGS sequence"/>
</dbReference>
<accession>A0A2X0NKU6</accession>
<reference evidence="3" key="1">
    <citation type="submission" date="2016-10" db="EMBL/GenBank/DDBJ databases">
        <authorList>
            <person name="Jeantristanb JTB J.-T."/>
            <person name="Ricardo R."/>
        </authorList>
    </citation>
    <scope>NUCLEOTIDE SEQUENCE [LARGE SCALE GENOMIC DNA]</scope>
</reference>
<evidence type="ECO:0000313" key="3">
    <source>
        <dbReference type="Proteomes" id="UP000249723"/>
    </source>
</evidence>
<dbReference type="EMBL" id="FMWP01000116">
    <property type="protein sequence ID" value="SDA01490.1"/>
    <property type="molecule type" value="Genomic_DNA"/>
</dbReference>
<feature type="chain" id="PRO_5030060465" evidence="1">
    <location>
        <begin position="20"/>
        <end position="137"/>
    </location>
</feature>
<evidence type="ECO:0000256" key="1">
    <source>
        <dbReference type="SAM" id="SignalP"/>
    </source>
</evidence>
<keyword evidence="3" id="KW-1185">Reference proteome</keyword>
<feature type="signal peptide" evidence="1">
    <location>
        <begin position="1"/>
        <end position="19"/>
    </location>
</feature>
<dbReference type="AlphaFoldDB" id="A0A2X0NKU6"/>
<gene>
    <name evidence="2" type="ORF">BZ3500_MVSOF-1268-A1-R1_CHR10-1G02718</name>
</gene>
<dbReference type="OrthoDB" id="2532729at2759"/>